<accession>A0A8H7UR50</accession>
<dbReference type="OrthoDB" id="2121355at2759"/>
<keyword evidence="2" id="KW-1185">Reference proteome</keyword>
<name>A0A8H7UR50_9FUNG</name>
<reference evidence="1" key="1">
    <citation type="submission" date="2020-12" db="EMBL/GenBank/DDBJ databases">
        <title>Metabolic potential, ecology and presence of endohyphal bacteria is reflected in genomic diversity of Mucoromycotina.</title>
        <authorList>
            <person name="Muszewska A."/>
            <person name="Okrasinska A."/>
            <person name="Steczkiewicz K."/>
            <person name="Drgas O."/>
            <person name="Orlowska M."/>
            <person name="Perlinska-Lenart U."/>
            <person name="Aleksandrzak-Piekarczyk T."/>
            <person name="Szatraj K."/>
            <person name="Zielenkiewicz U."/>
            <person name="Pilsyk S."/>
            <person name="Malc E."/>
            <person name="Mieczkowski P."/>
            <person name="Kruszewska J.S."/>
            <person name="Biernat P."/>
            <person name="Pawlowska J."/>
        </authorList>
    </citation>
    <scope>NUCLEOTIDE SEQUENCE</scope>
    <source>
        <strain evidence="1">WA0000051536</strain>
    </source>
</reference>
<evidence type="ECO:0000313" key="2">
    <source>
        <dbReference type="Proteomes" id="UP000612746"/>
    </source>
</evidence>
<evidence type="ECO:0000313" key="1">
    <source>
        <dbReference type="EMBL" id="KAG2188993.1"/>
    </source>
</evidence>
<proteinExistence type="predicted"/>
<dbReference type="AlphaFoldDB" id="A0A8H7UR50"/>
<gene>
    <name evidence="1" type="ORF">INT44_004135</name>
</gene>
<comment type="caution">
    <text evidence="1">The sequence shown here is derived from an EMBL/GenBank/DDBJ whole genome shotgun (WGS) entry which is preliminary data.</text>
</comment>
<sequence>MAFSLTQVASETRRLAAEISGLGGTPCVMLLNSWNGRDLKSMNTRIDNLLSSLCGQAQSHICYPSLYNYHSFDTSGSGPCRLAALDEMLTILLCACPVDIRPDYLCIIAARNSITYYLETLRTVHIVDGNKVPPPINLDPLRKAGIPVVAQHIYEAEISKNKEILDRRSSLWAMVKSGGHTWEQVLTMPKFKADLERYKALAEDGPPNCV</sequence>
<organism evidence="1 2">
    <name type="scientific">Umbelopsis vinacea</name>
    <dbReference type="NCBI Taxonomy" id="44442"/>
    <lineage>
        <taxon>Eukaryota</taxon>
        <taxon>Fungi</taxon>
        <taxon>Fungi incertae sedis</taxon>
        <taxon>Mucoromycota</taxon>
        <taxon>Mucoromycotina</taxon>
        <taxon>Umbelopsidomycetes</taxon>
        <taxon>Umbelopsidales</taxon>
        <taxon>Umbelopsidaceae</taxon>
        <taxon>Umbelopsis</taxon>
    </lineage>
</organism>
<protein>
    <submittedName>
        <fullName evidence="1">Uncharacterized protein</fullName>
    </submittedName>
</protein>
<dbReference type="EMBL" id="JAEPRA010000001">
    <property type="protein sequence ID" value="KAG2188993.1"/>
    <property type="molecule type" value="Genomic_DNA"/>
</dbReference>
<dbReference type="Proteomes" id="UP000612746">
    <property type="component" value="Unassembled WGS sequence"/>
</dbReference>